<dbReference type="PANTHER" id="PTHR41248:SF1">
    <property type="entry name" value="NORD PROTEIN"/>
    <property type="match status" value="1"/>
</dbReference>
<dbReference type="Gene3D" id="3.40.50.410">
    <property type="entry name" value="von Willebrand factor, type A domain"/>
    <property type="match status" value="1"/>
</dbReference>
<dbReference type="SMART" id="SM00327">
    <property type="entry name" value="VWA"/>
    <property type="match status" value="1"/>
</dbReference>
<dbReference type="AlphaFoldDB" id="A0A212R8Y2"/>
<dbReference type="Pfam" id="PF00092">
    <property type="entry name" value="VWA"/>
    <property type="match status" value="1"/>
</dbReference>
<dbReference type="InterPro" id="IPR051928">
    <property type="entry name" value="NorD/CobT"/>
</dbReference>
<evidence type="ECO:0000313" key="4">
    <source>
        <dbReference type="Proteomes" id="UP000198418"/>
    </source>
</evidence>
<dbReference type="InterPro" id="IPR036465">
    <property type="entry name" value="vWFA_dom_sf"/>
</dbReference>
<dbReference type="PROSITE" id="PS50234">
    <property type="entry name" value="VWFA"/>
    <property type="match status" value="1"/>
</dbReference>
<feature type="domain" description="VWFA" evidence="2">
    <location>
        <begin position="460"/>
        <end position="646"/>
    </location>
</feature>
<evidence type="ECO:0000313" key="3">
    <source>
        <dbReference type="EMBL" id="SNB68570.1"/>
    </source>
</evidence>
<dbReference type="RefSeq" id="WP_088520211.1">
    <property type="nucleotide sequence ID" value="NZ_FYDG01000003.1"/>
</dbReference>
<dbReference type="CDD" id="cd01454">
    <property type="entry name" value="vWA_norD_type"/>
    <property type="match status" value="1"/>
</dbReference>
<feature type="region of interest" description="Disordered" evidence="1">
    <location>
        <begin position="313"/>
        <end position="333"/>
    </location>
</feature>
<dbReference type="EMBL" id="FYDG01000003">
    <property type="protein sequence ID" value="SNB68570.1"/>
    <property type="molecule type" value="Genomic_DNA"/>
</dbReference>
<evidence type="ECO:0000259" key="2">
    <source>
        <dbReference type="PROSITE" id="PS50234"/>
    </source>
</evidence>
<feature type="compositionally biased region" description="Basic and acidic residues" evidence="1">
    <location>
        <begin position="315"/>
        <end position="330"/>
    </location>
</feature>
<evidence type="ECO:0000256" key="1">
    <source>
        <dbReference type="SAM" id="MobiDB-lite"/>
    </source>
</evidence>
<dbReference type="OrthoDB" id="9758211at2"/>
<dbReference type="InterPro" id="IPR002035">
    <property type="entry name" value="VWF_A"/>
</dbReference>
<accession>A0A212R8Y2</accession>
<keyword evidence="4" id="KW-1185">Reference proteome</keyword>
<organism evidence="3 4">
    <name type="scientific">Rhodoblastus acidophilus</name>
    <name type="common">Rhodopseudomonas acidophila</name>
    <dbReference type="NCBI Taxonomy" id="1074"/>
    <lineage>
        <taxon>Bacteria</taxon>
        <taxon>Pseudomonadati</taxon>
        <taxon>Pseudomonadota</taxon>
        <taxon>Alphaproteobacteria</taxon>
        <taxon>Hyphomicrobiales</taxon>
        <taxon>Rhodoblastaceae</taxon>
        <taxon>Rhodoblastus</taxon>
    </lineage>
</organism>
<reference evidence="4" key="1">
    <citation type="submission" date="2017-06" db="EMBL/GenBank/DDBJ databases">
        <authorList>
            <person name="Varghese N."/>
            <person name="Submissions S."/>
        </authorList>
    </citation>
    <scope>NUCLEOTIDE SEQUENCE [LARGE SCALE GENOMIC DNA]</scope>
    <source>
        <strain evidence="4">DSM 137</strain>
    </source>
</reference>
<gene>
    <name evidence="3" type="ORF">SAMN06265338_10382</name>
</gene>
<dbReference type="SUPFAM" id="SSF53300">
    <property type="entry name" value="vWA-like"/>
    <property type="match status" value="1"/>
</dbReference>
<feature type="region of interest" description="Disordered" evidence="1">
    <location>
        <begin position="241"/>
        <end position="280"/>
    </location>
</feature>
<dbReference type="PANTHER" id="PTHR41248">
    <property type="entry name" value="NORD PROTEIN"/>
    <property type="match status" value="1"/>
</dbReference>
<feature type="compositionally biased region" description="Basic and acidic residues" evidence="1">
    <location>
        <begin position="268"/>
        <end position="280"/>
    </location>
</feature>
<name>A0A212R8Y2_RHOAC</name>
<protein>
    <submittedName>
        <fullName evidence="3">Nitric oxide reductase NorD protein</fullName>
    </submittedName>
</protein>
<proteinExistence type="predicted"/>
<dbReference type="Proteomes" id="UP000198418">
    <property type="component" value="Unassembled WGS sequence"/>
</dbReference>
<sequence>MSFLRALKDSKFWEPEEAVGTFWDRAVQKLDAEPRHSEAAVALASVKGSLGVLFRGLGGEAGVEIKACGDEVSEHRRSWRRRLARDTERVKSARFDGVTLFLPRELDVFPDAGLNRQLYLWLAALAVVATPPNLVFEDPLQRDIVRLRCAHRDSEKVVAAFAGLRAIRNDLYAATLTARAKLSAPPVEAELENWICARLAQEPAAIDTPLRRALAGDYESFAALTAPPKYRPCRPVLLWGERAPPPAPSGRRSAESQEPGGGGAEGAEETKKARRQKSDQAERKDSLLLYRFESLLSFGDFLNLNRHVEDEDEDNAKKAAQDAERIDVAQHSKKPRTRLKFDLDLAPEDGDREKFSGKFIYPEWDWKKETLVPGQARILENVAEEAPQGLVLDAAARKRINAVKKQFETLRPKRRVLGRQIEGSELDLDEILRARADRRACGASSDRLYRDARNDERDLAVAVLFDGSRSTESAVQGRPVIAVAREALVALARGLDACDDDLAIYAFSSLKREKVFFDICKQFDEPFGPRVDARIAGLKPGFYTRIGAALRHASFKLSRRPNARKLLLLISDGKPNDLDHYEGRYGVEDTRRAVMEARRLGQSVFCVAIDSQRRASLQHLFGPAGFALVSQPEKLATALPAIYRHLVR</sequence>